<keyword evidence="9 11" id="KW-0472">Membrane</keyword>
<evidence type="ECO:0000256" key="6">
    <source>
        <dbReference type="ARBA" id="ARBA00023004"/>
    </source>
</evidence>
<dbReference type="PANTHER" id="PTHR32552:SF81">
    <property type="entry name" value="TONB-DEPENDENT OUTER MEMBRANE RECEPTOR"/>
    <property type="match status" value="1"/>
</dbReference>
<feature type="domain" description="TonB-dependent receptor-like beta-barrel" evidence="14">
    <location>
        <begin position="278"/>
        <end position="788"/>
    </location>
</feature>
<keyword evidence="3 11" id="KW-1134">Transmembrane beta strand</keyword>
<keyword evidence="7" id="KW-0406">Ion transport</keyword>
<feature type="signal peptide" evidence="13">
    <location>
        <begin position="1"/>
        <end position="26"/>
    </location>
</feature>
<keyword evidence="5 11" id="KW-0812">Transmembrane</keyword>
<proteinExistence type="inferred from homology"/>
<dbReference type="SUPFAM" id="SSF56935">
    <property type="entry name" value="Porins"/>
    <property type="match status" value="1"/>
</dbReference>
<evidence type="ECO:0000313" key="17">
    <source>
        <dbReference type="Proteomes" id="UP000326287"/>
    </source>
</evidence>
<dbReference type="GO" id="GO:0009279">
    <property type="term" value="C:cell outer membrane"/>
    <property type="evidence" value="ECO:0007669"/>
    <property type="project" value="UniProtKB-SubCell"/>
</dbReference>
<evidence type="ECO:0000256" key="8">
    <source>
        <dbReference type="ARBA" id="ARBA00023077"/>
    </source>
</evidence>
<evidence type="ECO:0000313" key="16">
    <source>
        <dbReference type="EMBL" id="QFU74382.1"/>
    </source>
</evidence>
<dbReference type="Pfam" id="PF07715">
    <property type="entry name" value="Plug"/>
    <property type="match status" value="1"/>
</dbReference>
<sequence>MYRMPFDRKILAAALVGTFATSNALAQSVGALEEVIVTAEKRATTVQDTPIAVSAFSGDELDRALISKPLDLQFNVPNMLMSKDNFTTAAISIRGIGNLAIGSASDSGTGVHFNGVYLNGGRIFETEFYDAERVEVLRGPQGTLYGRNTTAGVVNMITNKPTDELEGNINVELGNYSHAKIKGALNLPLGDQWGQRFAMFYSERDGYVDNEFNGDDVDGRDMWSLRSSTRWAGENADATLVINYFEEDSTRMRGSNQRCLKDEEAILGCLPTGLADQNTNSGATVTGFLTQVAGSFLGLQFPADDFANSPKNADPREQYLDFTPQYEVEDLMISLESNIDFADYTLTGILGYHTSDFNARNDYDFTVASEQWPVEVDVDRGPDGVITVDRAYSSDRSTTEPEQYSAELRLASDFGGDWNFMLGGFYLDYQSDVHYYVYSAALSLFGQTTGIPPEQQLFDNDTTDYHLETWAAFGEVYWQATDDILVTAGLRYSAEEKSSKQRTIYLGFLSDPTAPDGGYDDFSGDWEEPTGKFNVTWDVADDIMTYVTLSRSYKSGGFNPIAADSPVLEADPSLAEFDPEYINSFEMGLKSRFFDQTLQANLTYFYYDYEGLQISTITNQTSLNLNYDAAIQGIESEFVWVPTDNLRFTANVAWLDSEMDGGSSLDTADINTLGTTENIVSSPNSNLYIGAGCPEGVFPCAGLDKSLDGNELPNAPNFSVNLGASYAFYLENGMELVAGTSYYWQDEFYTRIFNTGNDTVEEWDVWNATLTLYSADRTWFVEAWGRNLNDDDHVTGQYLGDQNVGLATNQFLLEPRTYGVTLAYNF</sequence>
<evidence type="ECO:0000256" key="1">
    <source>
        <dbReference type="ARBA" id="ARBA00004571"/>
    </source>
</evidence>
<dbReference type="Proteomes" id="UP000326287">
    <property type="component" value="Chromosome"/>
</dbReference>
<dbReference type="PROSITE" id="PS52016">
    <property type="entry name" value="TONB_DEPENDENT_REC_3"/>
    <property type="match status" value="1"/>
</dbReference>
<protein>
    <submittedName>
        <fullName evidence="16">TonB-dependent receptor</fullName>
    </submittedName>
</protein>
<evidence type="ECO:0000256" key="13">
    <source>
        <dbReference type="SAM" id="SignalP"/>
    </source>
</evidence>
<dbReference type="OrthoDB" id="7051185at2"/>
<reference evidence="16 17" key="1">
    <citation type="submission" date="2019-02" db="EMBL/GenBank/DDBJ databases">
        <authorList>
            <person name="Li S.-H."/>
        </authorList>
    </citation>
    <scope>NUCLEOTIDE SEQUENCE [LARGE SCALE GENOMIC DNA]</scope>
    <source>
        <strain evidence="16 17">IMCC14385</strain>
    </source>
</reference>
<evidence type="ECO:0000256" key="12">
    <source>
        <dbReference type="RuleBase" id="RU003357"/>
    </source>
</evidence>
<dbReference type="RefSeq" id="WP_152660494.1">
    <property type="nucleotide sequence ID" value="NZ_CP036422.1"/>
</dbReference>
<dbReference type="AlphaFoldDB" id="A0A5P9NF50"/>
<gene>
    <name evidence="16" type="ORF">EY643_01235</name>
</gene>
<evidence type="ECO:0000256" key="3">
    <source>
        <dbReference type="ARBA" id="ARBA00022452"/>
    </source>
</evidence>
<dbReference type="GO" id="GO:0006826">
    <property type="term" value="P:iron ion transport"/>
    <property type="evidence" value="ECO:0007669"/>
    <property type="project" value="UniProtKB-KW"/>
</dbReference>
<organism evidence="16 17">
    <name type="scientific">Halioglobus maricola</name>
    <dbReference type="NCBI Taxonomy" id="2601894"/>
    <lineage>
        <taxon>Bacteria</taxon>
        <taxon>Pseudomonadati</taxon>
        <taxon>Pseudomonadota</taxon>
        <taxon>Gammaproteobacteria</taxon>
        <taxon>Cellvibrionales</taxon>
        <taxon>Halieaceae</taxon>
        <taxon>Halioglobus</taxon>
    </lineage>
</organism>
<dbReference type="Pfam" id="PF00593">
    <property type="entry name" value="TonB_dep_Rec_b-barrel"/>
    <property type="match status" value="1"/>
</dbReference>
<dbReference type="InterPro" id="IPR000531">
    <property type="entry name" value="Beta-barrel_TonB"/>
</dbReference>
<keyword evidence="8 12" id="KW-0798">TonB box</keyword>
<dbReference type="InterPro" id="IPR036942">
    <property type="entry name" value="Beta-barrel_TonB_sf"/>
</dbReference>
<name>A0A5P9NF50_9GAMM</name>
<accession>A0A5P9NF50</accession>
<keyword evidence="2 11" id="KW-0813">Transport</keyword>
<evidence type="ECO:0000256" key="10">
    <source>
        <dbReference type="ARBA" id="ARBA00023237"/>
    </source>
</evidence>
<dbReference type="InterPro" id="IPR039426">
    <property type="entry name" value="TonB-dep_rcpt-like"/>
</dbReference>
<dbReference type="KEGG" id="halc:EY643_01235"/>
<keyword evidence="16" id="KW-0675">Receptor</keyword>
<evidence type="ECO:0000259" key="15">
    <source>
        <dbReference type="Pfam" id="PF07715"/>
    </source>
</evidence>
<evidence type="ECO:0000256" key="5">
    <source>
        <dbReference type="ARBA" id="ARBA00022692"/>
    </source>
</evidence>
<keyword evidence="4" id="KW-0410">Iron transport</keyword>
<comment type="subcellular location">
    <subcellularLocation>
        <location evidence="1 11">Cell outer membrane</location>
        <topology evidence="1 11">Multi-pass membrane protein</topology>
    </subcellularLocation>
</comment>
<dbReference type="Gene3D" id="2.40.170.20">
    <property type="entry name" value="TonB-dependent receptor, beta-barrel domain"/>
    <property type="match status" value="1"/>
</dbReference>
<dbReference type="InterPro" id="IPR012910">
    <property type="entry name" value="Plug_dom"/>
</dbReference>
<keyword evidence="17" id="KW-1185">Reference proteome</keyword>
<feature type="chain" id="PRO_5025033249" evidence="13">
    <location>
        <begin position="27"/>
        <end position="826"/>
    </location>
</feature>
<keyword evidence="6" id="KW-0408">Iron</keyword>
<feature type="domain" description="TonB-dependent receptor plug" evidence="15">
    <location>
        <begin position="46"/>
        <end position="153"/>
    </location>
</feature>
<evidence type="ECO:0000256" key="2">
    <source>
        <dbReference type="ARBA" id="ARBA00022448"/>
    </source>
</evidence>
<evidence type="ECO:0000259" key="14">
    <source>
        <dbReference type="Pfam" id="PF00593"/>
    </source>
</evidence>
<keyword evidence="13" id="KW-0732">Signal</keyword>
<dbReference type="EMBL" id="CP036422">
    <property type="protein sequence ID" value="QFU74382.1"/>
    <property type="molecule type" value="Genomic_DNA"/>
</dbReference>
<evidence type="ECO:0000256" key="11">
    <source>
        <dbReference type="PROSITE-ProRule" id="PRU01360"/>
    </source>
</evidence>
<evidence type="ECO:0000256" key="4">
    <source>
        <dbReference type="ARBA" id="ARBA00022496"/>
    </source>
</evidence>
<evidence type="ECO:0000256" key="7">
    <source>
        <dbReference type="ARBA" id="ARBA00023065"/>
    </source>
</evidence>
<dbReference type="PANTHER" id="PTHR32552">
    <property type="entry name" value="FERRICHROME IRON RECEPTOR-RELATED"/>
    <property type="match status" value="1"/>
</dbReference>
<evidence type="ECO:0000256" key="9">
    <source>
        <dbReference type="ARBA" id="ARBA00023136"/>
    </source>
</evidence>
<comment type="similarity">
    <text evidence="11 12">Belongs to the TonB-dependent receptor family.</text>
</comment>
<keyword evidence="10 11" id="KW-0998">Cell outer membrane</keyword>